<accession>A0AAV7SLY8</accession>
<gene>
    <name evidence="2" type="ORF">NDU88_005559</name>
</gene>
<evidence type="ECO:0000313" key="3">
    <source>
        <dbReference type="Proteomes" id="UP001066276"/>
    </source>
</evidence>
<protein>
    <submittedName>
        <fullName evidence="2">Uncharacterized protein</fullName>
    </submittedName>
</protein>
<dbReference type="Proteomes" id="UP001066276">
    <property type="component" value="Chromosome 4_2"/>
</dbReference>
<sequence length="134" mass="14382">MHAKLVAPPPPRVGVPEPRLRWRPPVTGTGLLEALLADSGRCAVGCTWGPDPREAIARGRERLARLELHAGPGRSSPIYKSTYSGERRRIRSAGRPLRGPDTAEERTAATATGSLLAVEERSESAAHSNPALHI</sequence>
<organism evidence="2 3">
    <name type="scientific">Pleurodeles waltl</name>
    <name type="common">Iberian ribbed newt</name>
    <dbReference type="NCBI Taxonomy" id="8319"/>
    <lineage>
        <taxon>Eukaryota</taxon>
        <taxon>Metazoa</taxon>
        <taxon>Chordata</taxon>
        <taxon>Craniata</taxon>
        <taxon>Vertebrata</taxon>
        <taxon>Euteleostomi</taxon>
        <taxon>Amphibia</taxon>
        <taxon>Batrachia</taxon>
        <taxon>Caudata</taxon>
        <taxon>Salamandroidea</taxon>
        <taxon>Salamandridae</taxon>
        <taxon>Pleurodelinae</taxon>
        <taxon>Pleurodeles</taxon>
    </lineage>
</organism>
<dbReference type="AlphaFoldDB" id="A0AAV7SLY8"/>
<name>A0AAV7SLY8_PLEWA</name>
<evidence type="ECO:0000313" key="2">
    <source>
        <dbReference type="EMBL" id="KAJ1165130.1"/>
    </source>
</evidence>
<keyword evidence="3" id="KW-1185">Reference proteome</keyword>
<comment type="caution">
    <text evidence="2">The sequence shown here is derived from an EMBL/GenBank/DDBJ whole genome shotgun (WGS) entry which is preliminary data.</text>
</comment>
<reference evidence="2" key="1">
    <citation type="journal article" date="2022" name="bioRxiv">
        <title>Sequencing and chromosome-scale assembly of the giantPleurodeles waltlgenome.</title>
        <authorList>
            <person name="Brown T."/>
            <person name="Elewa A."/>
            <person name="Iarovenko S."/>
            <person name="Subramanian E."/>
            <person name="Araus A.J."/>
            <person name="Petzold A."/>
            <person name="Susuki M."/>
            <person name="Suzuki K.-i.T."/>
            <person name="Hayashi T."/>
            <person name="Toyoda A."/>
            <person name="Oliveira C."/>
            <person name="Osipova E."/>
            <person name="Leigh N.D."/>
            <person name="Simon A."/>
            <person name="Yun M.H."/>
        </authorList>
    </citation>
    <scope>NUCLEOTIDE SEQUENCE</scope>
    <source>
        <strain evidence="2">20211129_DDA</strain>
        <tissue evidence="2">Liver</tissue>
    </source>
</reference>
<proteinExistence type="predicted"/>
<feature type="region of interest" description="Disordered" evidence="1">
    <location>
        <begin position="74"/>
        <end position="134"/>
    </location>
</feature>
<evidence type="ECO:0000256" key="1">
    <source>
        <dbReference type="SAM" id="MobiDB-lite"/>
    </source>
</evidence>
<dbReference type="EMBL" id="JANPWB010000008">
    <property type="protein sequence ID" value="KAJ1165130.1"/>
    <property type="molecule type" value="Genomic_DNA"/>
</dbReference>